<evidence type="ECO:0000313" key="2">
    <source>
        <dbReference type="Proteomes" id="UP000288805"/>
    </source>
</evidence>
<name>A0A438JKT1_VITVI</name>
<dbReference type="PANTHER" id="PTHR11581">
    <property type="entry name" value="30S/40S RIBOSOMAL PROTEIN S4"/>
    <property type="match status" value="1"/>
</dbReference>
<dbReference type="InterPro" id="IPR038237">
    <property type="entry name" value="Ribosomal_eS4_central_sf"/>
</dbReference>
<organism evidence="1 2">
    <name type="scientific">Vitis vinifera</name>
    <name type="common">Grape</name>
    <dbReference type="NCBI Taxonomy" id="29760"/>
    <lineage>
        <taxon>Eukaryota</taxon>
        <taxon>Viridiplantae</taxon>
        <taxon>Streptophyta</taxon>
        <taxon>Embryophyta</taxon>
        <taxon>Tracheophyta</taxon>
        <taxon>Spermatophyta</taxon>
        <taxon>Magnoliopsida</taxon>
        <taxon>eudicotyledons</taxon>
        <taxon>Gunneridae</taxon>
        <taxon>Pentapetalae</taxon>
        <taxon>rosids</taxon>
        <taxon>Vitales</taxon>
        <taxon>Vitaceae</taxon>
        <taxon>Viteae</taxon>
        <taxon>Vitis</taxon>
    </lineage>
</organism>
<dbReference type="PANTHER" id="PTHR11581:SF0">
    <property type="entry name" value="SMALL RIBOSOMAL SUBUNIT PROTEIN ES4"/>
    <property type="match status" value="1"/>
</dbReference>
<protein>
    <submittedName>
        <fullName evidence="1">40S ribosomal protein S4</fullName>
    </submittedName>
</protein>
<keyword evidence="1" id="KW-0687">Ribonucleoprotein</keyword>
<dbReference type="InterPro" id="IPR000876">
    <property type="entry name" value="Ribosomal_eS4"/>
</dbReference>
<dbReference type="GO" id="GO:0006412">
    <property type="term" value="P:translation"/>
    <property type="evidence" value="ECO:0007669"/>
    <property type="project" value="InterPro"/>
</dbReference>
<dbReference type="GO" id="GO:0003735">
    <property type="term" value="F:structural constituent of ribosome"/>
    <property type="evidence" value="ECO:0007669"/>
    <property type="project" value="InterPro"/>
</dbReference>
<proteinExistence type="predicted"/>
<dbReference type="Gene3D" id="2.40.50.740">
    <property type="match status" value="1"/>
</dbReference>
<keyword evidence="1" id="KW-0689">Ribosomal protein</keyword>
<accession>A0A438JKT1</accession>
<gene>
    <name evidence="1" type="primary">RPS4_12</name>
    <name evidence="1" type="ORF">CK203_012452</name>
</gene>
<sequence>MHRSIGCLTSLEVHLLPKPSYRPQKILGTPAIDPHFMEQIERTIRYPNPLIKANDTTKLDLKSNKITDFIKFDVGNVVMVTGGRNKGSCWSHQEQGEAQGEHLRLI</sequence>
<dbReference type="GO" id="GO:0005840">
    <property type="term" value="C:ribosome"/>
    <property type="evidence" value="ECO:0007669"/>
    <property type="project" value="UniProtKB-KW"/>
</dbReference>
<dbReference type="Proteomes" id="UP000288805">
    <property type="component" value="Unassembled WGS sequence"/>
</dbReference>
<comment type="caution">
    <text evidence="1">The sequence shown here is derived from an EMBL/GenBank/DDBJ whole genome shotgun (WGS) entry which is preliminary data.</text>
</comment>
<dbReference type="EMBL" id="QGNW01000037">
    <property type="protein sequence ID" value="RVX09555.1"/>
    <property type="molecule type" value="Genomic_DNA"/>
</dbReference>
<dbReference type="AlphaFoldDB" id="A0A438JKT1"/>
<reference evidence="1 2" key="1">
    <citation type="journal article" date="2018" name="PLoS Genet.">
        <title>Population sequencing reveals clonal diversity and ancestral inbreeding in the grapevine cultivar Chardonnay.</title>
        <authorList>
            <person name="Roach M.J."/>
            <person name="Johnson D.L."/>
            <person name="Bohlmann J."/>
            <person name="van Vuuren H.J."/>
            <person name="Jones S.J."/>
            <person name="Pretorius I.S."/>
            <person name="Schmidt S.A."/>
            <person name="Borneman A.R."/>
        </authorList>
    </citation>
    <scope>NUCLEOTIDE SEQUENCE [LARGE SCALE GENOMIC DNA]</scope>
    <source>
        <strain evidence="2">cv. Chardonnay</strain>
        <tissue evidence="1">Leaf</tissue>
    </source>
</reference>
<evidence type="ECO:0000313" key="1">
    <source>
        <dbReference type="EMBL" id="RVX09555.1"/>
    </source>
</evidence>